<accession>A0A0U9HQ94</accession>
<dbReference type="STRING" id="86166.TAGGR_290"/>
<evidence type="ECO:0000313" key="2">
    <source>
        <dbReference type="EMBL" id="GAQ95203.1"/>
    </source>
</evidence>
<dbReference type="Gene3D" id="3.30.460.10">
    <property type="entry name" value="Beta Polymerase, domain 2"/>
    <property type="match status" value="1"/>
</dbReference>
<evidence type="ECO:0000259" key="1">
    <source>
        <dbReference type="Pfam" id="PF01909"/>
    </source>
</evidence>
<reference evidence="3" key="1">
    <citation type="submission" date="2016-01" db="EMBL/GenBank/DDBJ databases">
        <title>Draft genome sequence of Thermodesulfovibrio aggregans strain TGE-P1.</title>
        <authorList>
            <person name="Sekiguchi Y."/>
            <person name="Ohashi A."/>
            <person name="Matsuura N."/>
            <person name="Tourlousse M.D."/>
        </authorList>
    </citation>
    <scope>NUCLEOTIDE SEQUENCE [LARGE SCALE GENOMIC DNA]</scope>
    <source>
        <strain evidence="3">TGE-P1</strain>
    </source>
</reference>
<dbReference type="EMBL" id="BCNO01000002">
    <property type="protein sequence ID" value="GAQ95203.1"/>
    <property type="molecule type" value="Genomic_DNA"/>
</dbReference>
<keyword evidence="3" id="KW-1185">Reference proteome</keyword>
<evidence type="ECO:0000313" key="3">
    <source>
        <dbReference type="Proteomes" id="UP000054976"/>
    </source>
</evidence>
<protein>
    <recommendedName>
        <fullName evidence="1">Polymerase nucleotidyl transferase domain-containing protein</fullName>
    </recommendedName>
</protein>
<dbReference type="AlphaFoldDB" id="A0A0U9HQ94"/>
<dbReference type="CDD" id="cd05403">
    <property type="entry name" value="NT_KNTase_like"/>
    <property type="match status" value="1"/>
</dbReference>
<proteinExistence type="predicted"/>
<dbReference type="SUPFAM" id="SSF81301">
    <property type="entry name" value="Nucleotidyltransferase"/>
    <property type="match status" value="1"/>
</dbReference>
<dbReference type="InterPro" id="IPR002934">
    <property type="entry name" value="Polymerase_NTP_transf_dom"/>
</dbReference>
<gene>
    <name evidence="2" type="ORF">TAGGR_290</name>
</gene>
<comment type="caution">
    <text evidence="2">The sequence shown here is derived from an EMBL/GenBank/DDBJ whole genome shotgun (WGS) entry which is preliminary data.</text>
</comment>
<name>A0A0U9HQ94_9BACT</name>
<dbReference type="Pfam" id="PF01909">
    <property type="entry name" value="NTP_transf_2"/>
    <property type="match status" value="1"/>
</dbReference>
<feature type="domain" description="Polymerase nucleotidyl transferase" evidence="1">
    <location>
        <begin position="10"/>
        <end position="44"/>
    </location>
</feature>
<dbReference type="InterPro" id="IPR043519">
    <property type="entry name" value="NT_sf"/>
</dbReference>
<organism evidence="2 3">
    <name type="scientific">Thermodesulfovibrio aggregans</name>
    <dbReference type="NCBI Taxonomy" id="86166"/>
    <lineage>
        <taxon>Bacteria</taxon>
        <taxon>Pseudomonadati</taxon>
        <taxon>Nitrospirota</taxon>
        <taxon>Thermodesulfovibrionia</taxon>
        <taxon>Thermodesulfovibrionales</taxon>
        <taxon>Thermodesulfovibrionaceae</taxon>
        <taxon>Thermodesulfovibrio</taxon>
    </lineage>
</organism>
<dbReference type="Proteomes" id="UP000054976">
    <property type="component" value="Unassembled WGS sequence"/>
</dbReference>
<dbReference type="GO" id="GO:0016779">
    <property type="term" value="F:nucleotidyltransferase activity"/>
    <property type="evidence" value="ECO:0007669"/>
    <property type="project" value="InterPro"/>
</dbReference>
<sequence length="49" mass="5726">MKNKIHQILQEHKNYLVEKFGVSEIALFGSYARGEESSESDVDISWKRQ</sequence>